<evidence type="ECO:0000259" key="2">
    <source>
        <dbReference type="Pfam" id="PF01642"/>
    </source>
</evidence>
<keyword evidence="1" id="KW-0413">Isomerase</keyword>
<dbReference type="Pfam" id="PF01642">
    <property type="entry name" value="MM_CoA_mutase"/>
    <property type="match status" value="1"/>
</dbReference>
<reference evidence="3" key="1">
    <citation type="submission" date="2018-05" db="EMBL/GenBank/DDBJ databases">
        <authorList>
            <person name="Lanie J.A."/>
            <person name="Ng W.-L."/>
            <person name="Kazmierczak K.M."/>
            <person name="Andrzejewski T.M."/>
            <person name="Davidsen T.M."/>
            <person name="Wayne K.J."/>
            <person name="Tettelin H."/>
            <person name="Glass J.I."/>
            <person name="Rusch D."/>
            <person name="Podicherti R."/>
            <person name="Tsui H.-C.T."/>
            <person name="Winkler M.E."/>
        </authorList>
    </citation>
    <scope>NUCLEOTIDE SEQUENCE</scope>
</reference>
<dbReference type="NCBIfam" id="TIGR00641">
    <property type="entry name" value="acid_CoA_mut_N"/>
    <property type="match status" value="1"/>
</dbReference>
<dbReference type="InterPro" id="IPR006099">
    <property type="entry name" value="MeMalonylCoA_mutase_a/b_cat"/>
</dbReference>
<dbReference type="GO" id="GO:0004494">
    <property type="term" value="F:methylmalonyl-CoA mutase activity"/>
    <property type="evidence" value="ECO:0007669"/>
    <property type="project" value="InterPro"/>
</dbReference>
<sequence>MYKEKLWTMRQYAGYTSAEESNKRYRYLLENGVMGLSVAFDLPTQIGYDSDHPISQGEVGKVGVPICNLQNMETLFRDIPLDKVSTSMTINATAPILLAFYIAAAEKQGVNPKGLQGTVQNDILKEYVARGTYIFPPSASLRLVTDVFQFCSEHLPKWNIISVSGYHIREAGSTAEQELAFTFANGIAYVQAAVEQGLDPNKFGERISFFLNSHNGFLEEIAKFRSARQIWASLMKDRFNVTNKKAMMFRFHTQTGGSTLSASQIDNNVVRTTIQALSAILGGTQSLHTNSRDEALALPSDEAAKLALRTQQIIAYESGIPNHPDPFGGSFIIEEMTNNFVEGTMKIIEKIDSMGGAVAAIENGYMANEISRSSYEYQKEIESNKKIVVGVNKFEDQKEIEPNLLEIDPVRVKSQIDSLTSLKSSRNNDQVQTVLGKLKSVAVNEENVMPAIIKCVKNDCTLGEIADTLRSVFGEY</sequence>
<dbReference type="InterPro" id="IPR016176">
    <property type="entry name" value="Cbl-dep_enz_cat"/>
</dbReference>
<feature type="domain" description="Methylmalonyl-CoA mutase alpha/beta chain catalytic" evidence="2">
    <location>
        <begin position="1"/>
        <end position="475"/>
    </location>
</feature>
<gene>
    <name evidence="3" type="ORF">METZ01_LOCUS60659</name>
</gene>
<dbReference type="SUPFAM" id="SSF51703">
    <property type="entry name" value="Cobalamin (vitamin B12)-dependent enzymes"/>
    <property type="match status" value="1"/>
</dbReference>
<evidence type="ECO:0000256" key="1">
    <source>
        <dbReference type="ARBA" id="ARBA00023235"/>
    </source>
</evidence>
<dbReference type="Gene3D" id="3.20.20.240">
    <property type="entry name" value="Methylmalonyl-CoA mutase"/>
    <property type="match status" value="1"/>
</dbReference>
<proteinExistence type="predicted"/>
<dbReference type="PANTHER" id="PTHR48101">
    <property type="entry name" value="METHYLMALONYL-COA MUTASE, MITOCHONDRIAL-RELATED"/>
    <property type="match status" value="1"/>
</dbReference>
<dbReference type="AlphaFoldDB" id="A0A381SUV6"/>
<organism evidence="3">
    <name type="scientific">marine metagenome</name>
    <dbReference type="NCBI Taxonomy" id="408172"/>
    <lineage>
        <taxon>unclassified sequences</taxon>
        <taxon>metagenomes</taxon>
        <taxon>ecological metagenomes</taxon>
    </lineage>
</organism>
<evidence type="ECO:0000313" key="3">
    <source>
        <dbReference type="EMBL" id="SVA07805.1"/>
    </source>
</evidence>
<dbReference type="InterPro" id="IPR006098">
    <property type="entry name" value="MMCoA_mutase_a_cat"/>
</dbReference>
<name>A0A381SUV6_9ZZZZ</name>
<protein>
    <recommendedName>
        <fullName evidence="2">Methylmalonyl-CoA mutase alpha/beta chain catalytic domain-containing protein</fullName>
    </recommendedName>
</protein>
<accession>A0A381SUV6</accession>
<dbReference type="EMBL" id="UINC01003611">
    <property type="protein sequence ID" value="SVA07805.1"/>
    <property type="molecule type" value="Genomic_DNA"/>
</dbReference>
<dbReference type="GO" id="GO:0031419">
    <property type="term" value="F:cobalamin binding"/>
    <property type="evidence" value="ECO:0007669"/>
    <property type="project" value="InterPro"/>
</dbReference>
<dbReference type="PANTHER" id="PTHR48101:SF1">
    <property type="entry name" value="METHYLMALONYL-COA MUTASE, LARGE SUBUNIT"/>
    <property type="match status" value="1"/>
</dbReference>